<comment type="caution">
    <text evidence="1">The sequence shown here is derived from an EMBL/GenBank/DDBJ whole genome shotgun (WGS) entry which is preliminary data.</text>
</comment>
<proteinExistence type="predicted"/>
<name>A0ABT6VCQ1_9FLAO</name>
<evidence type="ECO:0000313" key="1">
    <source>
        <dbReference type="EMBL" id="MDI5895990.1"/>
    </source>
</evidence>
<keyword evidence="2" id="KW-1185">Reference proteome</keyword>
<dbReference type="PROSITE" id="PS51257">
    <property type="entry name" value="PROKAR_LIPOPROTEIN"/>
    <property type="match status" value="1"/>
</dbReference>
<organism evidence="1 2">
    <name type="scientific">Flavobacterium algoritolerans</name>
    <dbReference type="NCBI Taxonomy" id="3041254"/>
    <lineage>
        <taxon>Bacteria</taxon>
        <taxon>Pseudomonadati</taxon>
        <taxon>Bacteroidota</taxon>
        <taxon>Flavobacteriia</taxon>
        <taxon>Flavobacteriales</taxon>
        <taxon>Flavobacteriaceae</taxon>
        <taxon>Flavobacterium</taxon>
    </lineage>
</organism>
<dbReference type="RefSeq" id="WP_282718424.1">
    <property type="nucleotide sequence ID" value="NZ_JASCRZ010000007.1"/>
</dbReference>
<gene>
    <name evidence="1" type="ORF">QLS65_13920</name>
</gene>
<protein>
    <submittedName>
        <fullName evidence="1">Uncharacterized protein</fullName>
    </submittedName>
</protein>
<dbReference type="Proteomes" id="UP001243403">
    <property type="component" value="Unassembled WGS sequence"/>
</dbReference>
<accession>A0ABT6VCQ1</accession>
<sequence>MKSKLYIAGLVSISLLTYSCSNDDVYEIPEVKNNNFQITPQAVFKNGLNEKTIDSTTVIFSMEESAVEGDPSNPKPPRN</sequence>
<dbReference type="EMBL" id="JASCRZ010000007">
    <property type="protein sequence ID" value="MDI5895990.1"/>
    <property type="molecule type" value="Genomic_DNA"/>
</dbReference>
<evidence type="ECO:0000313" key="2">
    <source>
        <dbReference type="Proteomes" id="UP001243403"/>
    </source>
</evidence>
<reference evidence="1 2" key="1">
    <citation type="submission" date="2023-04" db="EMBL/GenBank/DDBJ databases">
        <title>Two novel species of Flavobacterium.</title>
        <authorList>
            <person name="Liu Q."/>
            <person name="Xin Y.-H."/>
        </authorList>
    </citation>
    <scope>NUCLEOTIDE SEQUENCE [LARGE SCALE GENOMIC DNA]</scope>
    <source>
        <strain evidence="1 2">LB1P51</strain>
    </source>
</reference>